<evidence type="ECO:0000256" key="2">
    <source>
        <dbReference type="ARBA" id="ARBA00022448"/>
    </source>
</evidence>
<dbReference type="Pfam" id="PF01547">
    <property type="entry name" value="SBP_bac_1"/>
    <property type="match status" value="1"/>
</dbReference>
<feature type="region of interest" description="Disordered" evidence="3">
    <location>
        <begin position="30"/>
        <end position="72"/>
    </location>
</feature>
<reference evidence="5" key="2">
    <citation type="submission" date="2021-04" db="EMBL/GenBank/DDBJ databases">
        <authorList>
            <person name="Gilroy R."/>
        </authorList>
    </citation>
    <scope>NUCLEOTIDE SEQUENCE</scope>
    <source>
        <strain evidence="5">14324</strain>
    </source>
</reference>
<dbReference type="SUPFAM" id="SSF53850">
    <property type="entry name" value="Periplasmic binding protein-like II"/>
    <property type="match status" value="1"/>
</dbReference>
<evidence type="ECO:0000256" key="1">
    <source>
        <dbReference type="ARBA" id="ARBA00008520"/>
    </source>
</evidence>
<dbReference type="InterPro" id="IPR006059">
    <property type="entry name" value="SBP"/>
</dbReference>
<evidence type="ECO:0000256" key="3">
    <source>
        <dbReference type="SAM" id="MobiDB-lite"/>
    </source>
</evidence>
<name>A0A9D2DU32_9FIRM</name>
<reference evidence="5" key="1">
    <citation type="journal article" date="2021" name="PeerJ">
        <title>Extensive microbial diversity within the chicken gut microbiome revealed by metagenomics and culture.</title>
        <authorList>
            <person name="Gilroy R."/>
            <person name="Ravi A."/>
            <person name="Getino M."/>
            <person name="Pursley I."/>
            <person name="Horton D.L."/>
            <person name="Alikhan N.F."/>
            <person name="Baker D."/>
            <person name="Gharbi K."/>
            <person name="Hall N."/>
            <person name="Watson M."/>
            <person name="Adriaenssens E.M."/>
            <person name="Foster-Nyarko E."/>
            <person name="Jarju S."/>
            <person name="Secka A."/>
            <person name="Antonio M."/>
            <person name="Oren A."/>
            <person name="Chaudhuri R.R."/>
            <person name="La Ragione R."/>
            <person name="Hildebrand F."/>
            <person name="Pallen M.J."/>
        </authorList>
    </citation>
    <scope>NUCLEOTIDE SEQUENCE</scope>
    <source>
        <strain evidence="5">14324</strain>
    </source>
</reference>
<organism evidence="5 6">
    <name type="scientific">Candidatus Blautia faecigallinarum</name>
    <dbReference type="NCBI Taxonomy" id="2838488"/>
    <lineage>
        <taxon>Bacteria</taxon>
        <taxon>Bacillati</taxon>
        <taxon>Bacillota</taxon>
        <taxon>Clostridia</taxon>
        <taxon>Lachnospirales</taxon>
        <taxon>Lachnospiraceae</taxon>
        <taxon>Blautia</taxon>
    </lineage>
</organism>
<dbReference type="Gene3D" id="3.40.190.10">
    <property type="entry name" value="Periplasmic binding protein-like II"/>
    <property type="match status" value="2"/>
</dbReference>
<feature type="signal peptide" evidence="4">
    <location>
        <begin position="1"/>
        <end position="27"/>
    </location>
</feature>
<dbReference type="PANTHER" id="PTHR43649">
    <property type="entry name" value="ARABINOSE-BINDING PROTEIN-RELATED"/>
    <property type="match status" value="1"/>
</dbReference>
<dbReference type="EMBL" id="DXBU01000137">
    <property type="protein sequence ID" value="HIZ23155.1"/>
    <property type="molecule type" value="Genomic_DNA"/>
</dbReference>
<keyword evidence="2" id="KW-0813">Transport</keyword>
<comment type="similarity">
    <text evidence="1">Belongs to the bacterial solute-binding protein 1 family.</text>
</comment>
<dbReference type="InterPro" id="IPR050490">
    <property type="entry name" value="Bact_solute-bd_prot1"/>
</dbReference>
<sequence>MKRKLVSVLLCAAMVGATLAGATTVFAEEEAATEEAAAEETTDEAAAEEEAAEETTEEAAEEEASDEGGEKEWEYKEAELTFLIDPDTPSQGYQAVFDLCEEKTGIHIETEIRASGGEGDNIVKTRLASGDMADLCGYNSGAKLGELNPEENFIDISGEEWASRLNDMWRQAANGGNEGAIYGIPYASTMSSAILYNKDIYEEYGLEVPHTWDDFLANCQTLQDAGEVAMIGSIGDSWTIQCTYLGDHYNVLAENPNFAEEFEAGTAKYATTPAGVESFQKLADLQPFFNEDYTATTYADACDMLVNGDGAHYVILTQALSSIYDLYGDDVNKIGLFGIPGNDPENHGLTVWTPTGIYGNAKSDKKEDILRFMEFYTSDEALDAFTEAQKPDGPYCIEGYELPEDAYDAAKDAQAYFDEGKISLALEFQTSVKGTNCEYICSEVATGQTTAEEAAAAYDDDCKKQATQLGLDWE</sequence>
<protein>
    <submittedName>
        <fullName evidence="5">Extracellular solute-binding protein</fullName>
    </submittedName>
</protein>
<dbReference type="PANTHER" id="PTHR43649:SF29">
    <property type="entry name" value="OSMOPROTECTIVE COMPOUNDS-BINDING PROTEIN GGTB"/>
    <property type="match status" value="1"/>
</dbReference>
<evidence type="ECO:0000256" key="4">
    <source>
        <dbReference type="SAM" id="SignalP"/>
    </source>
</evidence>
<evidence type="ECO:0000313" key="5">
    <source>
        <dbReference type="EMBL" id="HIZ23155.1"/>
    </source>
</evidence>
<dbReference type="AlphaFoldDB" id="A0A9D2DU32"/>
<comment type="caution">
    <text evidence="5">The sequence shown here is derived from an EMBL/GenBank/DDBJ whole genome shotgun (WGS) entry which is preliminary data.</text>
</comment>
<dbReference type="Proteomes" id="UP000824041">
    <property type="component" value="Unassembled WGS sequence"/>
</dbReference>
<evidence type="ECO:0000313" key="6">
    <source>
        <dbReference type="Proteomes" id="UP000824041"/>
    </source>
</evidence>
<feature type="compositionally biased region" description="Acidic residues" evidence="3">
    <location>
        <begin position="30"/>
        <end position="67"/>
    </location>
</feature>
<feature type="chain" id="PRO_5039259349" evidence="4">
    <location>
        <begin position="28"/>
        <end position="474"/>
    </location>
</feature>
<gene>
    <name evidence="5" type="ORF">IAA21_10225</name>
</gene>
<proteinExistence type="inferred from homology"/>
<accession>A0A9D2DU32</accession>
<keyword evidence="4" id="KW-0732">Signal</keyword>